<dbReference type="RefSeq" id="WP_349685729.1">
    <property type="nucleotide sequence ID" value="NZ_JBEGDD010000016.1"/>
</dbReference>
<organism evidence="7 8">
    <name type="scientific">Brevundimonas aurifodinae</name>
    <dbReference type="NCBI Taxonomy" id="1508312"/>
    <lineage>
        <taxon>Bacteria</taxon>
        <taxon>Pseudomonadati</taxon>
        <taxon>Pseudomonadota</taxon>
        <taxon>Alphaproteobacteria</taxon>
        <taxon>Caulobacterales</taxon>
        <taxon>Caulobacteraceae</taxon>
        <taxon>Brevundimonas</taxon>
    </lineage>
</organism>
<reference evidence="7 8" key="1">
    <citation type="submission" date="2024-06" db="EMBL/GenBank/DDBJ databases">
        <title>Brevundimonas sp. C11.</title>
        <authorList>
            <person name="Maltman C."/>
        </authorList>
    </citation>
    <scope>NUCLEOTIDE SEQUENCE [LARGE SCALE GENOMIC DNA]</scope>
    <source>
        <strain evidence="7 8">C11</strain>
    </source>
</reference>
<keyword evidence="8" id="KW-1185">Reference proteome</keyword>
<gene>
    <name evidence="7" type="ORF">ABN401_15285</name>
</gene>
<feature type="compositionally biased region" description="Basic residues" evidence="5">
    <location>
        <begin position="820"/>
        <end position="832"/>
    </location>
</feature>
<comment type="caution">
    <text evidence="7">The sequence shown here is derived from an EMBL/GenBank/DDBJ whole genome shotgun (WGS) entry which is preliminary data.</text>
</comment>
<evidence type="ECO:0000259" key="6">
    <source>
        <dbReference type="PROSITE" id="PS51194"/>
    </source>
</evidence>
<evidence type="ECO:0000313" key="8">
    <source>
        <dbReference type="Proteomes" id="UP001445732"/>
    </source>
</evidence>
<dbReference type="InterPro" id="IPR001650">
    <property type="entry name" value="Helicase_C-like"/>
</dbReference>
<dbReference type="SMART" id="SM00490">
    <property type="entry name" value="HELICc"/>
    <property type="match status" value="1"/>
</dbReference>
<keyword evidence="2" id="KW-0378">Hydrolase</keyword>
<dbReference type="PANTHER" id="PTHR12131:SF1">
    <property type="entry name" value="ATP-DEPENDENT RNA HELICASE SUPV3L1, MITOCHONDRIAL-RELATED"/>
    <property type="match status" value="1"/>
</dbReference>
<dbReference type="InterPro" id="IPR027417">
    <property type="entry name" value="P-loop_NTPase"/>
</dbReference>
<proteinExistence type="predicted"/>
<name>A0ABV1NSF7_9CAUL</name>
<dbReference type="Pfam" id="PF00271">
    <property type="entry name" value="Helicase_C"/>
    <property type="match status" value="1"/>
</dbReference>
<dbReference type="EMBL" id="JBEGDD010000016">
    <property type="protein sequence ID" value="MEQ7156578.1"/>
    <property type="molecule type" value="Genomic_DNA"/>
</dbReference>
<evidence type="ECO:0000256" key="1">
    <source>
        <dbReference type="ARBA" id="ARBA00022741"/>
    </source>
</evidence>
<dbReference type="Proteomes" id="UP001445732">
    <property type="component" value="Unassembled WGS sequence"/>
</dbReference>
<feature type="compositionally biased region" description="Low complexity" evidence="5">
    <location>
        <begin position="808"/>
        <end position="819"/>
    </location>
</feature>
<evidence type="ECO:0000313" key="7">
    <source>
        <dbReference type="EMBL" id="MEQ7156578.1"/>
    </source>
</evidence>
<feature type="region of interest" description="Disordered" evidence="5">
    <location>
        <begin position="787"/>
        <end position="832"/>
    </location>
</feature>
<dbReference type="PANTHER" id="PTHR12131">
    <property type="entry name" value="ATP-DEPENDENT RNA AND DNA HELICASE"/>
    <property type="match status" value="1"/>
</dbReference>
<protein>
    <submittedName>
        <fullName evidence="7">Helicase-related protein</fullName>
    </submittedName>
</protein>
<dbReference type="SUPFAM" id="SSF52540">
    <property type="entry name" value="P-loop containing nucleoside triphosphate hydrolases"/>
    <property type="match status" value="2"/>
</dbReference>
<dbReference type="Gene3D" id="3.40.50.300">
    <property type="entry name" value="P-loop containing nucleotide triphosphate hydrolases"/>
    <property type="match status" value="2"/>
</dbReference>
<keyword evidence="4" id="KW-0067">ATP-binding</keyword>
<dbReference type="InterPro" id="IPR050699">
    <property type="entry name" value="RNA-DNA_Helicase"/>
</dbReference>
<evidence type="ECO:0000256" key="2">
    <source>
        <dbReference type="ARBA" id="ARBA00022801"/>
    </source>
</evidence>
<evidence type="ECO:0000256" key="5">
    <source>
        <dbReference type="SAM" id="MobiDB-lite"/>
    </source>
</evidence>
<evidence type="ECO:0000256" key="4">
    <source>
        <dbReference type="ARBA" id="ARBA00022840"/>
    </source>
</evidence>
<keyword evidence="1" id="KW-0547">Nucleotide-binding</keyword>
<dbReference type="Pfam" id="PF22527">
    <property type="entry name" value="DEXQc_Suv3"/>
    <property type="match status" value="1"/>
</dbReference>
<feature type="domain" description="Helicase C-terminal" evidence="6">
    <location>
        <begin position="160"/>
        <end position="325"/>
    </location>
</feature>
<dbReference type="GO" id="GO:0004386">
    <property type="term" value="F:helicase activity"/>
    <property type="evidence" value="ECO:0007669"/>
    <property type="project" value="UniProtKB-KW"/>
</dbReference>
<sequence>MSDRSAGQAPSRVVAVLGPTNTGKTHLAVERMLGHASGMIGLPLRLLAREVYERIVRARGQASVALITGEEKIIPPRPVYFVCTVEAMPMEREVEFLAVDEIQLAADPERGHVFTSRLLHARGRFETMFLGASTLAPLIRRLIPDVEIVSRERLSSLTYAGSKKLTRLPRRSAIVAFSTEQVYAIAELIRRQRGGAAVVMGSLSPRTRNAQVALFQSGEVDFLVATDAIGMGLNMDVDHVAFAGLRKFDGRRTRWLHAHEIAQIAGRAGRHIRDGTFGVTGEAEELDEDLVEQVVDHRFDPVQAIEWRNARLDFDTLPDLLRSLVQTPASLQGGGPGLKLTGQALDETLLRRALQDGEVKRIGRSRGTIMRLWEACQLPDFQKTTLDEHARLSRDVFMALTGKRGRLTDDWFAPRFAEVDRDDGQIDQLSARLAGVRTLSYIANRPDWVADAKGWRERTRALEDRLSDVLHERLTARFVDRKTTALIRSLHDREASLAEVAGDGVVTVDGEAVGHLEGVRFAPSSGGSALADRTLKTAALRAVGPEIARRLGRLAADADTAFTVSPDGDVLWQGALAARIIGGDPFSPRIRLIGDLGPQAARDRAQRRIEAFLSSEAGRALRDLRRLKTAIETGTLTGLPRGLAFRLVEAGGVIDRREVERDLAALSHAERRTLKTFAVRVGVHSVWLPGVLKPRGRALAQAFVADEPFHPRAEGLTVIPDPPPSPRALSAHGLRAIGRVAAPVETLERLAEHRRTARTADLPDAALADLGWTTAEARAILGALRVPRAKQPDRSDRPVAPPKDSPFAALAALTAPPASVRRKRPRRKARSV</sequence>
<evidence type="ECO:0000256" key="3">
    <source>
        <dbReference type="ARBA" id="ARBA00022806"/>
    </source>
</evidence>
<dbReference type="InterPro" id="IPR055206">
    <property type="entry name" value="DEXQc_SUV3"/>
</dbReference>
<accession>A0ABV1NSF7</accession>
<keyword evidence="3 7" id="KW-0347">Helicase</keyword>
<dbReference type="PROSITE" id="PS51194">
    <property type="entry name" value="HELICASE_CTER"/>
    <property type="match status" value="1"/>
</dbReference>